<feature type="transmembrane region" description="Helical" evidence="8">
    <location>
        <begin position="329"/>
        <end position="351"/>
    </location>
</feature>
<evidence type="ECO:0000259" key="9">
    <source>
        <dbReference type="PROSITE" id="PS50850"/>
    </source>
</evidence>
<feature type="domain" description="Major facilitator superfamily (MFS) profile" evidence="9">
    <location>
        <begin position="32"/>
        <end position="419"/>
    </location>
</feature>
<dbReference type="FunFam" id="1.20.1720.10:FF:000005">
    <property type="entry name" value="Bcr/CflA family efflux transporter"/>
    <property type="match status" value="1"/>
</dbReference>
<feature type="transmembrane region" description="Helical" evidence="8">
    <location>
        <begin position="237"/>
        <end position="256"/>
    </location>
</feature>
<dbReference type="PANTHER" id="PTHR23502">
    <property type="entry name" value="MAJOR FACILITATOR SUPERFAMILY"/>
    <property type="match status" value="1"/>
</dbReference>
<dbReference type="EMBL" id="FXTJ01000001">
    <property type="protein sequence ID" value="SMO43201.1"/>
    <property type="molecule type" value="Genomic_DNA"/>
</dbReference>
<evidence type="ECO:0000256" key="8">
    <source>
        <dbReference type="SAM" id="Phobius"/>
    </source>
</evidence>
<feature type="transmembrane region" description="Helical" evidence="8">
    <location>
        <begin position="101"/>
        <end position="123"/>
    </location>
</feature>
<dbReference type="NCBIfam" id="TIGR00710">
    <property type="entry name" value="efflux_Bcr_CflA"/>
    <property type="match status" value="1"/>
</dbReference>
<dbReference type="AlphaFoldDB" id="A0A521B859"/>
<protein>
    <submittedName>
        <fullName evidence="10">MFS transporter, DHA1 family, bicyclomycin/chloramphenicol resistance protein</fullName>
    </submittedName>
</protein>
<dbReference type="Proteomes" id="UP000317484">
    <property type="component" value="Unassembled WGS sequence"/>
</dbReference>
<feature type="transmembrane region" description="Helical" evidence="8">
    <location>
        <begin position="276"/>
        <end position="295"/>
    </location>
</feature>
<dbReference type="Gene3D" id="1.20.1720.10">
    <property type="entry name" value="Multidrug resistance protein D"/>
    <property type="match status" value="1"/>
</dbReference>
<dbReference type="Pfam" id="PF07690">
    <property type="entry name" value="MFS_1"/>
    <property type="match status" value="1"/>
</dbReference>
<keyword evidence="11" id="KW-1185">Reference proteome</keyword>
<keyword evidence="6 8" id="KW-1133">Transmembrane helix</keyword>
<dbReference type="SUPFAM" id="SSF103473">
    <property type="entry name" value="MFS general substrate transporter"/>
    <property type="match status" value="1"/>
</dbReference>
<comment type="similarity">
    <text evidence="2">Belongs to the major facilitator superfamily. Bcr/CmlA family.</text>
</comment>
<evidence type="ECO:0000256" key="1">
    <source>
        <dbReference type="ARBA" id="ARBA00004651"/>
    </source>
</evidence>
<evidence type="ECO:0000256" key="2">
    <source>
        <dbReference type="ARBA" id="ARBA00006236"/>
    </source>
</evidence>
<dbReference type="PROSITE" id="PS50850">
    <property type="entry name" value="MFS"/>
    <property type="match status" value="1"/>
</dbReference>
<feature type="transmembrane region" description="Helical" evidence="8">
    <location>
        <begin position="68"/>
        <end position="89"/>
    </location>
</feature>
<dbReference type="GO" id="GO:1990961">
    <property type="term" value="P:xenobiotic detoxification by transmembrane export across the plasma membrane"/>
    <property type="evidence" value="ECO:0007669"/>
    <property type="project" value="InterPro"/>
</dbReference>
<dbReference type="CDD" id="cd17320">
    <property type="entry name" value="MFS_MdfA_MDR_like"/>
    <property type="match status" value="1"/>
</dbReference>
<keyword evidence="4" id="KW-1003">Cell membrane</keyword>
<dbReference type="GO" id="GO:0005886">
    <property type="term" value="C:plasma membrane"/>
    <property type="evidence" value="ECO:0007669"/>
    <property type="project" value="UniProtKB-SubCell"/>
</dbReference>
<feature type="transmembrane region" description="Helical" evidence="8">
    <location>
        <begin position="129"/>
        <end position="150"/>
    </location>
</feature>
<dbReference type="InterPro" id="IPR004812">
    <property type="entry name" value="Efflux_drug-R_Bcr/CmlA"/>
</dbReference>
<organism evidence="10 11">
    <name type="scientific">Geodermatophilus aquaeductus</name>
    <dbReference type="NCBI Taxonomy" id="1564161"/>
    <lineage>
        <taxon>Bacteria</taxon>
        <taxon>Bacillati</taxon>
        <taxon>Actinomycetota</taxon>
        <taxon>Actinomycetes</taxon>
        <taxon>Geodermatophilales</taxon>
        <taxon>Geodermatophilaceae</taxon>
        <taxon>Geodermatophilus</taxon>
    </lineage>
</organism>
<comment type="subcellular location">
    <subcellularLocation>
        <location evidence="1">Cell membrane</location>
        <topology evidence="1">Multi-pass membrane protein</topology>
    </subcellularLocation>
</comment>
<dbReference type="PANTHER" id="PTHR23502:SF132">
    <property type="entry name" value="POLYAMINE TRANSPORTER 2-RELATED"/>
    <property type="match status" value="1"/>
</dbReference>
<feature type="transmembrane region" description="Helical" evidence="8">
    <location>
        <begin position="162"/>
        <end position="183"/>
    </location>
</feature>
<dbReference type="InterPro" id="IPR005829">
    <property type="entry name" value="Sugar_transporter_CS"/>
</dbReference>
<feature type="transmembrane region" description="Helical" evidence="8">
    <location>
        <begin position="189"/>
        <end position="208"/>
    </location>
</feature>
<evidence type="ECO:0000256" key="4">
    <source>
        <dbReference type="ARBA" id="ARBA00022475"/>
    </source>
</evidence>
<dbReference type="PROSITE" id="PS00216">
    <property type="entry name" value="SUGAR_TRANSPORT_1"/>
    <property type="match status" value="1"/>
</dbReference>
<name>A0A521B859_9ACTN</name>
<keyword evidence="7 8" id="KW-0472">Membrane</keyword>
<feature type="transmembrane region" description="Helical" evidence="8">
    <location>
        <begin position="302"/>
        <end position="323"/>
    </location>
</feature>
<feature type="transmembrane region" description="Helical" evidence="8">
    <location>
        <begin position="35"/>
        <end position="56"/>
    </location>
</feature>
<dbReference type="GO" id="GO:0042910">
    <property type="term" value="F:xenobiotic transmembrane transporter activity"/>
    <property type="evidence" value="ECO:0007669"/>
    <property type="project" value="InterPro"/>
</dbReference>
<gene>
    <name evidence="10" type="ORF">SAMN06273567_101625</name>
</gene>
<evidence type="ECO:0000256" key="7">
    <source>
        <dbReference type="ARBA" id="ARBA00023136"/>
    </source>
</evidence>
<reference evidence="10 11" key="1">
    <citation type="submission" date="2017-05" db="EMBL/GenBank/DDBJ databases">
        <authorList>
            <person name="Varghese N."/>
            <person name="Submissions S."/>
        </authorList>
    </citation>
    <scope>NUCLEOTIDE SEQUENCE [LARGE SCALE GENOMIC DNA]</scope>
    <source>
        <strain evidence="10 11">DSM 46834</strain>
    </source>
</reference>
<evidence type="ECO:0000256" key="5">
    <source>
        <dbReference type="ARBA" id="ARBA00022692"/>
    </source>
</evidence>
<evidence type="ECO:0000313" key="10">
    <source>
        <dbReference type="EMBL" id="SMO43201.1"/>
    </source>
</evidence>
<keyword evidence="5 8" id="KW-0812">Transmembrane</keyword>
<feature type="transmembrane region" description="Helical" evidence="8">
    <location>
        <begin position="392"/>
        <end position="414"/>
    </location>
</feature>
<dbReference type="InterPro" id="IPR011701">
    <property type="entry name" value="MFS"/>
</dbReference>
<feature type="transmembrane region" description="Helical" evidence="8">
    <location>
        <begin position="363"/>
        <end position="386"/>
    </location>
</feature>
<keyword evidence="3" id="KW-0813">Transport</keyword>
<evidence type="ECO:0000313" key="11">
    <source>
        <dbReference type="Proteomes" id="UP000317484"/>
    </source>
</evidence>
<dbReference type="InterPro" id="IPR020846">
    <property type="entry name" value="MFS_dom"/>
</dbReference>
<evidence type="ECO:0000256" key="6">
    <source>
        <dbReference type="ARBA" id="ARBA00022989"/>
    </source>
</evidence>
<sequence>MRRCRGDFAIDVTTIQDRPTAPTATTDRPRTARTALTLGAFVALGPLTVDMYLPALPTIADDLRTSSATVQLTLTGTLVGLALGQLVLGPLSDALGRKRPLLAGTALHVVASLLVLVAPSIAVLGLLRFLQGVGTAAGAVIALAVVRDLFEGRAAATMLSRLFLVLGAAPVLAPTVGGEVLRITSWRGVFLLLALYGLLLLVVGWFAVRETLPPERRRSSGLSGTLRGYRSLFRDRAYVGLVLVAGLTMAGLFSYVSGSSFVFQDQYGLDEQQFGLLFGAGAVWLIGATQLNPVVLRWFSPAQVLVAGVVSGALSGAVLLVLAGTGTGGLWGVALPLWAVLFASGLALPNAPALALSRHGEAAGTAAALLGAVQFGVGAAVAPLVGVLGNDAVAMGTVVVAALVLAIAVLVLVVRPWQLPVDDDVVPA</sequence>
<dbReference type="InterPro" id="IPR036259">
    <property type="entry name" value="MFS_trans_sf"/>
</dbReference>
<accession>A0A521B859</accession>
<evidence type="ECO:0000256" key="3">
    <source>
        <dbReference type="ARBA" id="ARBA00022448"/>
    </source>
</evidence>
<proteinExistence type="inferred from homology"/>